<reference evidence="13" key="1">
    <citation type="submission" date="2018-10" db="EMBL/GenBank/DDBJ databases">
        <title>Transcriptome assembly of Aceria tosichella (Wheat curl mite) Type 2.</title>
        <authorList>
            <person name="Scully E.D."/>
            <person name="Geib S.M."/>
            <person name="Palmer N.A."/>
            <person name="Gupta A.K."/>
            <person name="Sarath G."/>
            <person name="Tatineni S."/>
        </authorList>
    </citation>
    <scope>NUCLEOTIDE SEQUENCE</scope>
    <source>
        <strain evidence="13">LincolnNE</strain>
    </source>
</reference>
<feature type="domain" description="RRM" evidence="11">
    <location>
        <begin position="11"/>
        <end position="89"/>
    </location>
</feature>
<comment type="function">
    <text evidence="9">Binds the poly(A) tail of mRNA.</text>
</comment>
<evidence type="ECO:0000256" key="4">
    <source>
        <dbReference type="ARBA" id="ARBA00022490"/>
    </source>
</evidence>
<dbReference type="InterPro" id="IPR006515">
    <property type="entry name" value="PABP_1234"/>
</dbReference>
<feature type="domain" description="RRM" evidence="11">
    <location>
        <begin position="99"/>
        <end position="176"/>
    </location>
</feature>
<feature type="region of interest" description="Disordered" evidence="10">
    <location>
        <begin position="497"/>
        <end position="525"/>
    </location>
</feature>
<keyword evidence="4 9" id="KW-0963">Cytoplasm</keyword>
<evidence type="ECO:0000259" key="12">
    <source>
        <dbReference type="PROSITE" id="PS51309"/>
    </source>
</evidence>
<sequence length="655" mass="72660">MNNQQAPNSMASLYVGDLTEDVTEATLFERFSAAGPVLSIRVCRDMITRRSLGYAYVNFQNPADAERALDTMNFDVLGAKPIRIMWSQRDPGLRKSGVGNIFIKNLDRSIDNKLMYDTFSTFGNILSCKVAQDEEGRSRGYGFVHFETEEAAEKAIAKVNGMLLNDKEVFVGRFVPRQQREKQLGERAKKFTNVFVKNLGEEVKDDEQLKDMFKEFGEIQSAKLAKDESGDSTKPKGFGFVAFETAEAAEKAVEAMNGKEINGRQIYVGRAQKKAERQAELKKKFEEAKAQRLNKYAGVNLYVKNLDDTIDDEKLKREFQAFGSITSAKVMTDNNGRSRGFGFVCFSTAEEATKAVTDMNGKIVVSKPLYVALAQRKDDRRQQLVNQRYQQVTQMATNRQVPAGGPGMPHLHGGPLSANPMLVQQQMNPMSAQGGVPGVGPAHNAYMAPNFPPYQKFQYPGHPQHPMQARPRWGPQPPPMPRASYMMRPGPVVQRVPTPGQRAQAPPQPGRAIVSTQARPPSRHMGPMVQGRPAVPMNQPAVAYKYGPYVPQGPMPGAVPPPAQPNQVVNSVQVQGHEPLTAKMLAGADHQQQKNMLGERLYPLIERMYPQEAGKITGMLLEIDNSEILHMLEHPESLRAKAEEAVAVLHTQASK</sequence>
<feature type="domain" description="RRM" evidence="11">
    <location>
        <begin position="192"/>
        <end position="273"/>
    </location>
</feature>
<feature type="domain" description="RRM" evidence="11">
    <location>
        <begin position="299"/>
        <end position="376"/>
    </location>
</feature>
<dbReference type="CDD" id="cd12381">
    <property type="entry name" value="RRM4_I_PABPs"/>
    <property type="match status" value="1"/>
</dbReference>
<dbReference type="Gene3D" id="3.30.70.330">
    <property type="match status" value="4"/>
</dbReference>
<evidence type="ECO:0000313" key="13">
    <source>
        <dbReference type="EMBL" id="MDE48407.1"/>
    </source>
</evidence>
<proteinExistence type="inferred from homology"/>
<evidence type="ECO:0000256" key="3">
    <source>
        <dbReference type="ARBA" id="ARBA00008557"/>
    </source>
</evidence>
<dbReference type="PROSITE" id="PS50102">
    <property type="entry name" value="RRM"/>
    <property type="match status" value="4"/>
</dbReference>
<evidence type="ECO:0000256" key="5">
    <source>
        <dbReference type="ARBA" id="ARBA00022737"/>
    </source>
</evidence>
<evidence type="ECO:0000256" key="7">
    <source>
        <dbReference type="ARBA" id="ARBA00023242"/>
    </source>
</evidence>
<feature type="domain" description="PABC" evidence="12">
    <location>
        <begin position="577"/>
        <end position="654"/>
    </location>
</feature>
<name>A0A6G1SE16_9ACAR</name>
<dbReference type="FunFam" id="3.30.70.330:FF:000091">
    <property type="entry name" value="Polyadenylate-binding protein"/>
    <property type="match status" value="1"/>
</dbReference>
<dbReference type="InterPro" id="IPR034364">
    <property type="entry name" value="PABP_RRM1"/>
</dbReference>
<dbReference type="FunFam" id="3.30.70.330:FF:000021">
    <property type="entry name" value="Polyadenylate-binding protein"/>
    <property type="match status" value="1"/>
</dbReference>
<dbReference type="InterPro" id="IPR036053">
    <property type="entry name" value="PABP-dom"/>
</dbReference>
<keyword evidence="7" id="KW-0539">Nucleus</keyword>
<dbReference type="Pfam" id="PF00076">
    <property type="entry name" value="RRM_1"/>
    <property type="match status" value="4"/>
</dbReference>
<protein>
    <recommendedName>
        <fullName evidence="9">Polyadenylate-binding protein</fullName>
        <shortName evidence="9">PABP</shortName>
    </recommendedName>
</protein>
<dbReference type="NCBIfam" id="TIGR01628">
    <property type="entry name" value="PABP-1234"/>
    <property type="match status" value="1"/>
</dbReference>
<evidence type="ECO:0000256" key="6">
    <source>
        <dbReference type="ARBA" id="ARBA00022884"/>
    </source>
</evidence>
<dbReference type="PROSITE" id="PS51309">
    <property type="entry name" value="PABC"/>
    <property type="match status" value="1"/>
</dbReference>
<dbReference type="AlphaFoldDB" id="A0A6G1SE16"/>
<organism evidence="13">
    <name type="scientific">Aceria tosichella</name>
    <name type="common">wheat curl mite</name>
    <dbReference type="NCBI Taxonomy" id="561515"/>
    <lineage>
        <taxon>Eukaryota</taxon>
        <taxon>Metazoa</taxon>
        <taxon>Ecdysozoa</taxon>
        <taxon>Arthropoda</taxon>
        <taxon>Chelicerata</taxon>
        <taxon>Arachnida</taxon>
        <taxon>Acari</taxon>
        <taxon>Acariformes</taxon>
        <taxon>Trombidiformes</taxon>
        <taxon>Prostigmata</taxon>
        <taxon>Eupodina</taxon>
        <taxon>Eriophyoidea</taxon>
        <taxon>Eriophyidae</taxon>
        <taxon>Eriophyinae</taxon>
        <taxon>Aceriini</taxon>
        <taxon>Aceria</taxon>
    </lineage>
</organism>
<dbReference type="GO" id="GO:0005634">
    <property type="term" value="C:nucleus"/>
    <property type="evidence" value="ECO:0007669"/>
    <property type="project" value="UniProtKB-SubCell"/>
</dbReference>
<dbReference type="InterPro" id="IPR002004">
    <property type="entry name" value="PABP_HYD_C"/>
</dbReference>
<evidence type="ECO:0000256" key="2">
    <source>
        <dbReference type="ARBA" id="ARBA00004496"/>
    </source>
</evidence>
<dbReference type="FunFam" id="3.30.70.330:FF:000003">
    <property type="entry name" value="Polyadenylate-binding protein"/>
    <property type="match status" value="1"/>
</dbReference>
<dbReference type="Gene3D" id="1.10.1900.10">
    <property type="entry name" value="c-terminal domain of poly(a) binding protein"/>
    <property type="match status" value="1"/>
</dbReference>
<dbReference type="InterPro" id="IPR035979">
    <property type="entry name" value="RBD_domain_sf"/>
</dbReference>
<dbReference type="EMBL" id="GGYP01007717">
    <property type="protein sequence ID" value="MDE52488.1"/>
    <property type="molecule type" value="Transcribed_RNA"/>
</dbReference>
<dbReference type="SMART" id="SM00517">
    <property type="entry name" value="PolyA"/>
    <property type="match status" value="1"/>
</dbReference>
<dbReference type="SMART" id="SM00360">
    <property type="entry name" value="RRM"/>
    <property type="match status" value="4"/>
</dbReference>
<dbReference type="InterPro" id="IPR003954">
    <property type="entry name" value="RRM_euk-type"/>
</dbReference>
<evidence type="ECO:0000256" key="1">
    <source>
        <dbReference type="ARBA" id="ARBA00004123"/>
    </source>
</evidence>
<dbReference type="GO" id="GO:0003723">
    <property type="term" value="F:RNA binding"/>
    <property type="evidence" value="ECO:0007669"/>
    <property type="project" value="UniProtKB-UniRule"/>
</dbReference>
<evidence type="ECO:0000256" key="10">
    <source>
        <dbReference type="SAM" id="MobiDB-lite"/>
    </source>
</evidence>
<dbReference type="GO" id="GO:0005737">
    <property type="term" value="C:cytoplasm"/>
    <property type="evidence" value="ECO:0007669"/>
    <property type="project" value="UniProtKB-SubCell"/>
</dbReference>
<keyword evidence="5" id="KW-0677">Repeat</keyword>
<evidence type="ECO:0000259" key="11">
    <source>
        <dbReference type="PROSITE" id="PS50102"/>
    </source>
</evidence>
<comment type="subcellular location">
    <subcellularLocation>
        <location evidence="2 9">Cytoplasm</location>
    </subcellularLocation>
    <subcellularLocation>
        <location evidence="1">Nucleus</location>
    </subcellularLocation>
</comment>
<dbReference type="FunFam" id="3.30.70.330:FF:000651">
    <property type="entry name" value="Poly(A) binding protein cytoplasmic 1 like"/>
    <property type="match status" value="1"/>
</dbReference>
<dbReference type="PANTHER" id="PTHR24012">
    <property type="entry name" value="RNA BINDING PROTEIN"/>
    <property type="match status" value="1"/>
</dbReference>
<evidence type="ECO:0000313" key="14">
    <source>
        <dbReference type="EMBL" id="MDE52488.1"/>
    </source>
</evidence>
<gene>
    <name evidence="13" type="primary">PABPC1_1</name>
    <name evidence="14" type="synonym">PABPC1_0</name>
    <name evidence="13" type="ORF">g.15</name>
    <name evidence="14" type="ORF">g.16</name>
</gene>
<dbReference type="SUPFAM" id="SSF63570">
    <property type="entry name" value="PABC (PABP) domain"/>
    <property type="match status" value="1"/>
</dbReference>
<evidence type="ECO:0000256" key="8">
    <source>
        <dbReference type="PROSITE-ProRule" id="PRU00176"/>
    </source>
</evidence>
<dbReference type="InterPro" id="IPR012677">
    <property type="entry name" value="Nucleotide-bd_a/b_plait_sf"/>
</dbReference>
<dbReference type="InterPro" id="IPR045305">
    <property type="entry name" value="RRM2_I_PABPs"/>
</dbReference>
<dbReference type="InterPro" id="IPR000504">
    <property type="entry name" value="RRM_dom"/>
</dbReference>
<dbReference type="EMBL" id="GGYP01003636">
    <property type="protein sequence ID" value="MDE48407.1"/>
    <property type="molecule type" value="Transcribed_RNA"/>
</dbReference>
<evidence type="ECO:0000256" key="9">
    <source>
        <dbReference type="RuleBase" id="RU362004"/>
    </source>
</evidence>
<dbReference type="CDD" id="cd12378">
    <property type="entry name" value="RRM1_I_PABPs"/>
    <property type="match status" value="1"/>
</dbReference>
<keyword evidence="6 8" id="KW-0694">RNA-binding</keyword>
<dbReference type="SMART" id="SM00361">
    <property type="entry name" value="RRM_1"/>
    <property type="match status" value="3"/>
</dbReference>
<dbReference type="Pfam" id="PF00658">
    <property type="entry name" value="MLLE"/>
    <property type="match status" value="1"/>
</dbReference>
<dbReference type="FunFam" id="1.10.1900.10:FF:000004">
    <property type="entry name" value="Polyadenylate-binding protein"/>
    <property type="match status" value="1"/>
</dbReference>
<dbReference type="CDD" id="cd12379">
    <property type="entry name" value="RRM2_I_PABPs"/>
    <property type="match status" value="1"/>
</dbReference>
<accession>A0A6G1SE16</accession>
<dbReference type="SUPFAM" id="SSF54928">
    <property type="entry name" value="RNA-binding domain, RBD"/>
    <property type="match status" value="2"/>
</dbReference>
<comment type="similarity">
    <text evidence="3 9">Belongs to the polyadenylate-binding protein type-1 family.</text>
</comment>